<name>A0ABT8YV49_9SPIR</name>
<evidence type="ECO:0008006" key="3">
    <source>
        <dbReference type="Google" id="ProtNLM"/>
    </source>
</evidence>
<dbReference type="EMBL" id="JAUPBM010000023">
    <property type="protein sequence ID" value="MDO7019776.1"/>
    <property type="molecule type" value="Genomic_DNA"/>
</dbReference>
<protein>
    <recommendedName>
        <fullName evidence="3">Outer membrane protein beta-barrel domain-containing protein</fullName>
    </recommendedName>
</protein>
<dbReference type="Proteomes" id="UP001175147">
    <property type="component" value="Unassembled WGS sequence"/>
</dbReference>
<evidence type="ECO:0000313" key="1">
    <source>
        <dbReference type="EMBL" id="MDO7019776.1"/>
    </source>
</evidence>
<evidence type="ECO:0000313" key="2">
    <source>
        <dbReference type="Proteomes" id="UP001175147"/>
    </source>
</evidence>
<accession>A0ABT8YV49</accession>
<sequence length="223" mass="25430">MIKKRIFTLIILLIMICKTTFTQVKGGFEAIVNVPIGMGITIIHNNVEVKGNPKGKVNFQGGIELNLGYMFQIKERMGISLLGVMGYSYTETRYSKYDNKVHYQFTDNDIYFGIMPKFDFYSCSIGLNIGYKITLTPNSLYYSPEAGNIEIKHDHYARLYIRGTFDYSFFAGIDSAINLGFYVGYDFGSYWAQTSEYLNVVKDETFGNADIGIQLGYRYGPKF</sequence>
<dbReference type="RefSeq" id="WP_020005481.1">
    <property type="nucleotide sequence ID" value="NZ_JAUPBL010000024.1"/>
</dbReference>
<organism evidence="1 2">
    <name type="scientific">Brachyspira innocens</name>
    <dbReference type="NCBI Taxonomy" id="13264"/>
    <lineage>
        <taxon>Bacteria</taxon>
        <taxon>Pseudomonadati</taxon>
        <taxon>Spirochaetota</taxon>
        <taxon>Spirochaetia</taxon>
        <taxon>Brachyspirales</taxon>
        <taxon>Brachyspiraceae</taxon>
        <taxon>Brachyspira</taxon>
    </lineage>
</organism>
<keyword evidence="2" id="KW-1185">Reference proteome</keyword>
<proteinExistence type="predicted"/>
<comment type="caution">
    <text evidence="1">The sequence shown here is derived from an EMBL/GenBank/DDBJ whole genome shotgun (WGS) entry which is preliminary data.</text>
</comment>
<gene>
    <name evidence="1" type="ORF">Q5M86_03190</name>
</gene>
<reference evidence="1" key="1">
    <citation type="submission" date="2023-07" db="EMBL/GenBank/DDBJ databases">
        <title>Mucosal microbiota of week-old chicken and adult hens.</title>
        <authorList>
            <person name="Volf J."/>
            <person name="Karasova D."/>
            <person name="Crhanova M."/>
            <person name="Faldynova M."/>
            <person name="Prikrylova H."/>
            <person name="Zeman M."/>
            <person name="Babak V."/>
            <person name="Rajova J."/>
            <person name="Rychlik I."/>
        </authorList>
    </citation>
    <scope>NUCLEOTIDE SEQUENCE</scope>
    <source>
        <strain evidence="1">ET902</strain>
    </source>
</reference>